<gene>
    <name evidence="13" type="ORF">QQ020_11660</name>
</gene>
<dbReference type="Pfam" id="PF08447">
    <property type="entry name" value="PAS_3"/>
    <property type="match status" value="1"/>
</dbReference>
<dbReference type="SUPFAM" id="SSF46458">
    <property type="entry name" value="Globin-like"/>
    <property type="match status" value="1"/>
</dbReference>
<dbReference type="CDD" id="cd00454">
    <property type="entry name" value="TrHb1_N"/>
    <property type="match status" value="1"/>
</dbReference>
<dbReference type="SUPFAM" id="SSF55785">
    <property type="entry name" value="PYP-like sensor domain (PAS domain)"/>
    <property type="match status" value="4"/>
</dbReference>
<dbReference type="InterPro" id="IPR003660">
    <property type="entry name" value="HAMP_dom"/>
</dbReference>
<feature type="domain" description="PAS" evidence="10">
    <location>
        <begin position="157"/>
        <end position="235"/>
    </location>
</feature>
<evidence type="ECO:0000256" key="6">
    <source>
        <dbReference type="ARBA" id="ARBA00023224"/>
    </source>
</evidence>
<dbReference type="InterPro" id="IPR009050">
    <property type="entry name" value="Globin-like_sf"/>
</dbReference>
<keyword evidence="5" id="KW-0408">Iron</keyword>
<name>A0ABT8L4L4_9BACT</name>
<dbReference type="PANTHER" id="PTHR32089">
    <property type="entry name" value="METHYL-ACCEPTING CHEMOTAXIS PROTEIN MCPB"/>
    <property type="match status" value="1"/>
</dbReference>
<accession>A0ABT8L4L4</accession>
<comment type="similarity">
    <text evidence="7">Belongs to the methyl-accepting chemotaxis (MCP) protein family.</text>
</comment>
<evidence type="ECO:0000256" key="5">
    <source>
        <dbReference type="ARBA" id="ARBA00023004"/>
    </source>
</evidence>
<evidence type="ECO:0000256" key="7">
    <source>
        <dbReference type="ARBA" id="ARBA00029447"/>
    </source>
</evidence>
<dbReference type="PROSITE" id="PS50885">
    <property type="entry name" value="HAMP"/>
    <property type="match status" value="1"/>
</dbReference>
<dbReference type="InterPro" id="IPR019795">
    <property type="entry name" value="Globin_bac-like_CS"/>
</dbReference>
<comment type="cofactor">
    <cofactor evidence="1">
        <name>heme</name>
        <dbReference type="ChEBI" id="CHEBI:30413"/>
    </cofactor>
</comment>
<keyword evidence="14" id="KW-1185">Reference proteome</keyword>
<keyword evidence="3" id="KW-0349">Heme</keyword>
<dbReference type="PROSITE" id="PS50113">
    <property type="entry name" value="PAC"/>
    <property type="match status" value="3"/>
</dbReference>
<dbReference type="InterPro" id="IPR001610">
    <property type="entry name" value="PAC"/>
</dbReference>
<dbReference type="Pfam" id="PF01152">
    <property type="entry name" value="Bac_globin"/>
    <property type="match status" value="1"/>
</dbReference>
<dbReference type="PROSITE" id="PS01213">
    <property type="entry name" value="GLOBIN_FAM_2"/>
    <property type="match status" value="1"/>
</dbReference>
<evidence type="ECO:0000259" key="9">
    <source>
        <dbReference type="PROSITE" id="PS50111"/>
    </source>
</evidence>
<evidence type="ECO:0000256" key="4">
    <source>
        <dbReference type="ARBA" id="ARBA00022723"/>
    </source>
</evidence>
<dbReference type="InterPro" id="IPR012292">
    <property type="entry name" value="Globin/Proto"/>
</dbReference>
<dbReference type="InterPro" id="IPR004089">
    <property type="entry name" value="MCPsignal_dom"/>
</dbReference>
<dbReference type="Gene3D" id="3.30.450.20">
    <property type="entry name" value="PAS domain"/>
    <property type="match status" value="4"/>
</dbReference>
<dbReference type="InterPro" id="IPR035965">
    <property type="entry name" value="PAS-like_dom_sf"/>
</dbReference>
<dbReference type="SMART" id="SM00091">
    <property type="entry name" value="PAS"/>
    <property type="match status" value="4"/>
</dbReference>
<organism evidence="13 14">
    <name type="scientific">Agaribacillus aureus</name>
    <dbReference type="NCBI Taxonomy" id="3051825"/>
    <lineage>
        <taxon>Bacteria</taxon>
        <taxon>Pseudomonadati</taxon>
        <taxon>Bacteroidota</taxon>
        <taxon>Cytophagia</taxon>
        <taxon>Cytophagales</taxon>
        <taxon>Splendidivirgaceae</taxon>
        <taxon>Agaribacillus</taxon>
    </lineage>
</organism>
<dbReference type="InterPro" id="IPR000700">
    <property type="entry name" value="PAS-assoc_C"/>
</dbReference>
<feature type="domain" description="PAS" evidence="10">
    <location>
        <begin position="520"/>
        <end position="593"/>
    </location>
</feature>
<dbReference type="PANTHER" id="PTHR32089:SF114">
    <property type="entry name" value="METHYL-ACCEPTING CHEMOTAXIS PROTEIN MCPB"/>
    <property type="match status" value="1"/>
</dbReference>
<evidence type="ECO:0000259" key="10">
    <source>
        <dbReference type="PROSITE" id="PS50112"/>
    </source>
</evidence>
<dbReference type="Gene3D" id="1.10.490.10">
    <property type="entry name" value="Globins"/>
    <property type="match status" value="1"/>
</dbReference>
<reference evidence="13" key="1">
    <citation type="submission" date="2023-06" db="EMBL/GenBank/DDBJ databases">
        <title>Genomic of Agaribacillus aureum.</title>
        <authorList>
            <person name="Wang G."/>
        </authorList>
    </citation>
    <scope>NUCLEOTIDE SEQUENCE</scope>
    <source>
        <strain evidence="13">BMA12</strain>
    </source>
</reference>
<dbReference type="SUPFAM" id="SSF58104">
    <property type="entry name" value="Methyl-accepting chemotaxis protein (MCP) signaling domain"/>
    <property type="match status" value="1"/>
</dbReference>
<protein>
    <submittedName>
        <fullName evidence="13">PAS domain S-box protein</fullName>
    </submittedName>
</protein>
<dbReference type="PRINTS" id="PR00260">
    <property type="entry name" value="CHEMTRNSDUCR"/>
</dbReference>
<dbReference type="Proteomes" id="UP001172083">
    <property type="component" value="Unassembled WGS sequence"/>
</dbReference>
<dbReference type="InterPro" id="IPR001486">
    <property type="entry name" value="Hemoglobin_trunc"/>
</dbReference>
<feature type="domain" description="HAMP" evidence="12">
    <location>
        <begin position="637"/>
        <end position="689"/>
    </location>
</feature>
<feature type="domain" description="PAC" evidence="11">
    <location>
        <begin position="596"/>
        <end position="648"/>
    </location>
</feature>
<evidence type="ECO:0000256" key="1">
    <source>
        <dbReference type="ARBA" id="ARBA00001971"/>
    </source>
</evidence>
<dbReference type="Pfam" id="PF00015">
    <property type="entry name" value="MCPsignal"/>
    <property type="match status" value="1"/>
</dbReference>
<dbReference type="NCBIfam" id="TIGR00229">
    <property type="entry name" value="sensory_box"/>
    <property type="match status" value="4"/>
</dbReference>
<keyword evidence="2" id="KW-0813">Transport</keyword>
<evidence type="ECO:0000259" key="11">
    <source>
        <dbReference type="PROSITE" id="PS50113"/>
    </source>
</evidence>
<feature type="domain" description="PAC" evidence="11">
    <location>
        <begin position="234"/>
        <end position="284"/>
    </location>
</feature>
<evidence type="ECO:0000259" key="12">
    <source>
        <dbReference type="PROSITE" id="PS50885"/>
    </source>
</evidence>
<dbReference type="InterPro" id="IPR004090">
    <property type="entry name" value="Chemotax_Me-accpt_rcpt"/>
</dbReference>
<dbReference type="InterPro" id="IPR013655">
    <property type="entry name" value="PAS_fold_3"/>
</dbReference>
<sequence length="997" mass="109717">MKEVQEKTIYQQLGGKKAVDAAVEIFYEKVMADESINHFFAGTDWEQQKGKQKAFLAKALGGAVKYSGKNLREAHAHLDAKGLNKDHFDAVIGHLESTLTELKVPKTLRNAALAVAKKTQHDVLGKNANEKDNKMITTNGNGSTKAGNKTVGLVGNEQGNVLEILEQAVDSVVTINANKEITFYNNAAERMFGYTRQEVIGKNVKMIVPLEHRGNHDNYVEANMTTGVNKVVGKGRDLEMVRKDGSKFWGNLSLSKVQVGHELQYTAFIKDISEEVRLRETTIQILEQAVDSVVTINADKIITFYNSAAERMFGYTREEVMGQNVKMIVPMEHRGNHDNYVESNIATGINKVVGKGRDLEMTRKDGSMFWGNLSLSKVQIGEDLQYTAFIKDISEEIKLRETNVQILEQAVDSVVTINADKIITFYNSAAERMFGYTREEVMGQNVKMIVPMEHRGNHDNYVESNIATGINKVVGQGRDLEMTRKDGSKFWGNLSLSKVQVVEDLQYTAFIKDITRQKEQAAELSNILNSISANQAVIEFNLDGTIITANENFMKATGYTLEELQGNHHSMFVEDSHKNSQEYKAFWRKLNEGHYESGEIKRFHKNGKELWFMASYNPILDLDGKPTKIIKYAMDISQVKLPILAVNEIINEMAQGDLTSRFDMAAEGYVKDMGEALNEAMENLNSLLGTIDESAQQVADSAGSMMNRSKAMKSNTKEVASAISQMSKGAQDQAAKTDESSTLAEEVMQSSAEMEKKANLINKAAENGKKSSESGLKIIKALVENMDGIGSSANLTSDSIKVLTERADEIARTLNVITDIAAQTNLLALNAAIEAARAGEAGRGFAVVAEEIRKLAEDSRKSAVDIEKIIGDVQKDTQAASKAIETMEGSVKQGSTASSEAETIFQEIASSSEETFTYSQEIQEASGGQKQSIDKVVKNIEQIVVVAEETAAGTQEVASSSQELDSAMEDISAASTQLSNIATKLQSGVNQFKLKKK</sequence>
<dbReference type="CDD" id="cd11386">
    <property type="entry name" value="MCP_signal"/>
    <property type="match status" value="1"/>
</dbReference>
<evidence type="ECO:0000256" key="2">
    <source>
        <dbReference type="ARBA" id="ARBA00022448"/>
    </source>
</evidence>
<feature type="domain" description="Methyl-accepting transducer" evidence="9">
    <location>
        <begin position="708"/>
        <end position="965"/>
    </location>
</feature>
<dbReference type="Pfam" id="PF13426">
    <property type="entry name" value="PAS_9"/>
    <property type="match status" value="3"/>
</dbReference>
<comment type="caution">
    <text evidence="13">The sequence shown here is derived from an EMBL/GenBank/DDBJ whole genome shotgun (WGS) entry which is preliminary data.</text>
</comment>
<keyword evidence="4" id="KW-0479">Metal-binding</keyword>
<dbReference type="EMBL" id="JAUJEB010000001">
    <property type="protein sequence ID" value="MDN5212710.1"/>
    <property type="molecule type" value="Genomic_DNA"/>
</dbReference>
<dbReference type="PROSITE" id="PS50111">
    <property type="entry name" value="CHEMOTAXIS_TRANSDUC_2"/>
    <property type="match status" value="1"/>
</dbReference>
<feature type="domain" description="PAC" evidence="11">
    <location>
        <begin position="476"/>
        <end position="526"/>
    </location>
</feature>
<feature type="domain" description="PAS" evidence="10">
    <location>
        <begin position="278"/>
        <end position="356"/>
    </location>
</feature>
<dbReference type="InterPro" id="IPR000014">
    <property type="entry name" value="PAS"/>
</dbReference>
<dbReference type="RefSeq" id="WP_346758027.1">
    <property type="nucleotide sequence ID" value="NZ_JAUJEB010000001.1"/>
</dbReference>
<evidence type="ECO:0000313" key="14">
    <source>
        <dbReference type="Proteomes" id="UP001172083"/>
    </source>
</evidence>
<dbReference type="SMART" id="SM00086">
    <property type="entry name" value="PAC"/>
    <property type="match status" value="4"/>
</dbReference>
<evidence type="ECO:0000256" key="8">
    <source>
        <dbReference type="PROSITE-ProRule" id="PRU00284"/>
    </source>
</evidence>
<evidence type="ECO:0000313" key="13">
    <source>
        <dbReference type="EMBL" id="MDN5212710.1"/>
    </source>
</evidence>
<dbReference type="SMART" id="SM00283">
    <property type="entry name" value="MA"/>
    <property type="match status" value="1"/>
</dbReference>
<proteinExistence type="inferred from homology"/>
<dbReference type="CDD" id="cd00130">
    <property type="entry name" value="PAS"/>
    <property type="match status" value="4"/>
</dbReference>
<evidence type="ECO:0000256" key="3">
    <source>
        <dbReference type="ARBA" id="ARBA00022617"/>
    </source>
</evidence>
<dbReference type="Gene3D" id="1.10.287.950">
    <property type="entry name" value="Methyl-accepting chemotaxis protein"/>
    <property type="match status" value="1"/>
</dbReference>
<dbReference type="PROSITE" id="PS50112">
    <property type="entry name" value="PAS"/>
    <property type="match status" value="4"/>
</dbReference>
<keyword evidence="6 8" id="KW-0807">Transducer</keyword>
<feature type="domain" description="PAS" evidence="10">
    <location>
        <begin position="399"/>
        <end position="477"/>
    </location>
</feature>